<organism evidence="9">
    <name type="scientific">Candidatus Caldatribacterium californiense</name>
    <dbReference type="NCBI Taxonomy" id="1454726"/>
    <lineage>
        <taxon>Bacteria</taxon>
        <taxon>Pseudomonadati</taxon>
        <taxon>Atribacterota</taxon>
        <taxon>Atribacteria</taxon>
        <taxon>Atribacterales</taxon>
        <taxon>Candidatus Caldatribacteriaceae</taxon>
        <taxon>Candidatus Caldatribacterium</taxon>
    </lineage>
</organism>
<keyword evidence="2 7" id="KW-0813">Transport</keyword>
<dbReference type="GO" id="GO:0055085">
    <property type="term" value="P:transmembrane transport"/>
    <property type="evidence" value="ECO:0007669"/>
    <property type="project" value="InterPro"/>
</dbReference>
<feature type="transmembrane region" description="Helical" evidence="7">
    <location>
        <begin position="9"/>
        <end position="26"/>
    </location>
</feature>
<evidence type="ECO:0000256" key="3">
    <source>
        <dbReference type="ARBA" id="ARBA00022475"/>
    </source>
</evidence>
<dbReference type="Pfam" id="PF00528">
    <property type="entry name" value="BPD_transp_1"/>
    <property type="match status" value="1"/>
</dbReference>
<dbReference type="GO" id="GO:0005886">
    <property type="term" value="C:plasma membrane"/>
    <property type="evidence" value="ECO:0007669"/>
    <property type="project" value="UniProtKB-SubCell"/>
</dbReference>
<dbReference type="EMBL" id="DTFV01000025">
    <property type="protein sequence ID" value="HGI29954.1"/>
    <property type="molecule type" value="Genomic_DNA"/>
</dbReference>
<feature type="transmembrane region" description="Helical" evidence="7">
    <location>
        <begin position="147"/>
        <end position="169"/>
    </location>
</feature>
<evidence type="ECO:0000256" key="2">
    <source>
        <dbReference type="ARBA" id="ARBA00022448"/>
    </source>
</evidence>
<feature type="transmembrane region" description="Helical" evidence="7">
    <location>
        <begin position="250"/>
        <end position="268"/>
    </location>
</feature>
<sequence>MVWKVAKGILIALALVFFLLPIYWIVATSFKQWPDIFAIPPKFVFRGTLVHYLTLFNIRPEEAAKFGQVGKSLFPPRFLNSIVIAGVSTVLSVALGTFSAYAFSRFRVRGENDLLFFILSTRMLPPIVVGIPFFVVYRALGLIDTHIGLILLYMTFNLSFAVWLMKGFIDEIPREFEEAAMVDGYTRFEAFFKVILPQALSGIAATAVFCLIAAWNEFFFALILTSEKARTAPPSIAAIQGTSGINWGQIAAGVTVFLLPVVVFTFLVRKYLARGLTFGVIKR</sequence>
<feature type="transmembrane region" description="Helical" evidence="7">
    <location>
        <begin position="78"/>
        <end position="102"/>
    </location>
</feature>
<dbReference type="PANTHER" id="PTHR32243">
    <property type="entry name" value="MALTOSE TRANSPORT SYSTEM PERMEASE-RELATED"/>
    <property type="match status" value="1"/>
</dbReference>
<evidence type="ECO:0000256" key="4">
    <source>
        <dbReference type="ARBA" id="ARBA00022692"/>
    </source>
</evidence>
<protein>
    <submittedName>
        <fullName evidence="9">Carbohydrate ABC transporter permease</fullName>
    </submittedName>
</protein>
<dbReference type="CDD" id="cd06261">
    <property type="entry name" value="TM_PBP2"/>
    <property type="match status" value="1"/>
</dbReference>
<keyword evidence="5 7" id="KW-1133">Transmembrane helix</keyword>
<dbReference type="InterPro" id="IPR050901">
    <property type="entry name" value="BP-dep_ABC_trans_perm"/>
</dbReference>
<feature type="transmembrane region" description="Helical" evidence="7">
    <location>
        <begin position="190"/>
        <end position="215"/>
    </location>
</feature>
<dbReference type="Gene3D" id="1.10.3720.10">
    <property type="entry name" value="MetI-like"/>
    <property type="match status" value="1"/>
</dbReference>
<gene>
    <name evidence="9" type="ORF">ENV30_01385</name>
</gene>
<feature type="domain" description="ABC transmembrane type-1" evidence="8">
    <location>
        <begin position="78"/>
        <end position="268"/>
    </location>
</feature>
<dbReference type="InterPro" id="IPR000515">
    <property type="entry name" value="MetI-like"/>
</dbReference>
<proteinExistence type="inferred from homology"/>
<evidence type="ECO:0000256" key="1">
    <source>
        <dbReference type="ARBA" id="ARBA00004651"/>
    </source>
</evidence>
<evidence type="ECO:0000313" key="9">
    <source>
        <dbReference type="EMBL" id="HGI29954.1"/>
    </source>
</evidence>
<evidence type="ECO:0000256" key="5">
    <source>
        <dbReference type="ARBA" id="ARBA00022989"/>
    </source>
</evidence>
<keyword evidence="3" id="KW-1003">Cell membrane</keyword>
<evidence type="ECO:0000256" key="6">
    <source>
        <dbReference type="ARBA" id="ARBA00023136"/>
    </source>
</evidence>
<comment type="similarity">
    <text evidence="7">Belongs to the binding-protein-dependent transport system permease family.</text>
</comment>
<dbReference type="PROSITE" id="PS50928">
    <property type="entry name" value="ABC_TM1"/>
    <property type="match status" value="1"/>
</dbReference>
<dbReference type="PANTHER" id="PTHR32243:SF52">
    <property type="entry name" value="ABC TRANSPORTER PERMEASE PROTEIN"/>
    <property type="match status" value="1"/>
</dbReference>
<comment type="subcellular location">
    <subcellularLocation>
        <location evidence="1 7">Cell membrane</location>
        <topology evidence="1 7">Multi-pass membrane protein</topology>
    </subcellularLocation>
</comment>
<dbReference type="SUPFAM" id="SSF161098">
    <property type="entry name" value="MetI-like"/>
    <property type="match status" value="1"/>
</dbReference>
<comment type="caution">
    <text evidence="9">The sequence shown here is derived from an EMBL/GenBank/DDBJ whole genome shotgun (WGS) entry which is preliminary data.</text>
</comment>
<feature type="transmembrane region" description="Helical" evidence="7">
    <location>
        <begin position="114"/>
        <end position="135"/>
    </location>
</feature>
<reference evidence="9" key="1">
    <citation type="journal article" date="2020" name="mSystems">
        <title>Genome- and Community-Level Interaction Insights into Carbon Utilization and Element Cycling Functions of Hydrothermarchaeota in Hydrothermal Sediment.</title>
        <authorList>
            <person name="Zhou Z."/>
            <person name="Liu Y."/>
            <person name="Xu W."/>
            <person name="Pan J."/>
            <person name="Luo Z.H."/>
            <person name="Li M."/>
        </authorList>
    </citation>
    <scope>NUCLEOTIDE SEQUENCE [LARGE SCALE GENOMIC DNA]</scope>
    <source>
        <strain evidence="9">SpSt-747</strain>
    </source>
</reference>
<keyword evidence="6 7" id="KW-0472">Membrane</keyword>
<dbReference type="InterPro" id="IPR035906">
    <property type="entry name" value="MetI-like_sf"/>
</dbReference>
<evidence type="ECO:0000259" key="8">
    <source>
        <dbReference type="PROSITE" id="PS50928"/>
    </source>
</evidence>
<name>A0A7V4DDI0_9BACT</name>
<keyword evidence="4 7" id="KW-0812">Transmembrane</keyword>
<evidence type="ECO:0000256" key="7">
    <source>
        <dbReference type="RuleBase" id="RU363032"/>
    </source>
</evidence>
<accession>A0A7V4DDI0</accession>
<dbReference type="AlphaFoldDB" id="A0A7V4DDI0"/>